<proteinExistence type="predicted"/>
<dbReference type="KEGG" id="pory:EJA05_11135"/>
<dbReference type="AlphaFoldDB" id="A0A3Q8TZW8"/>
<accession>A0A3Q8TZW8</accession>
<reference evidence="1 2" key="1">
    <citation type="submission" date="2018-12" db="EMBL/GenBank/DDBJ databases">
        <authorList>
            <person name="Li S."/>
            <person name="Yang R."/>
            <person name="Chen G."/>
            <person name="Zou L."/>
            <person name="Zhang C."/>
            <person name="Chen Y."/>
            <person name="Liu Z."/>
            <person name="Li Y."/>
            <person name="Yan Y."/>
            <person name="Huang M."/>
            <person name="Chen T."/>
        </authorList>
    </citation>
    <scope>NUCLEOTIDE SEQUENCE [LARGE SCALE GENOMIC DNA]</scope>
    <source>
        <strain evidence="1 2">1257</strain>
    </source>
</reference>
<organism evidence="1 2">
    <name type="scientific">Pseudomonas entomophila</name>
    <dbReference type="NCBI Taxonomy" id="312306"/>
    <lineage>
        <taxon>Bacteria</taxon>
        <taxon>Pseudomonadati</taxon>
        <taxon>Pseudomonadota</taxon>
        <taxon>Gammaproteobacteria</taxon>
        <taxon>Pseudomonadales</taxon>
        <taxon>Pseudomonadaceae</taxon>
        <taxon>Pseudomonas</taxon>
    </lineage>
</organism>
<evidence type="ECO:0008006" key="3">
    <source>
        <dbReference type="Google" id="ProtNLM"/>
    </source>
</evidence>
<dbReference type="EMBL" id="CP034338">
    <property type="protein sequence ID" value="AZL68248.1"/>
    <property type="molecule type" value="Genomic_DNA"/>
</dbReference>
<name>A0A3Q8TZW8_9PSED</name>
<dbReference type="Proteomes" id="UP000268230">
    <property type="component" value="Chromosome"/>
</dbReference>
<evidence type="ECO:0000313" key="2">
    <source>
        <dbReference type="Proteomes" id="UP000268230"/>
    </source>
</evidence>
<sequence>MLKIVPDPPHSPDIPQYLEDTLVEAMEHALCGLAVAHQSLTYLPRSPATIMLMTVMHELEALRTLMDCALAQLQRRAQPSEHSLH</sequence>
<gene>
    <name evidence="1" type="ORF">EJA05_11135</name>
</gene>
<evidence type="ECO:0000313" key="1">
    <source>
        <dbReference type="EMBL" id="AZL68248.1"/>
    </source>
</evidence>
<dbReference type="OrthoDB" id="6949561at2"/>
<protein>
    <recommendedName>
        <fullName evidence="3">DUF3077 domain-containing protein</fullName>
    </recommendedName>
</protein>